<keyword evidence="12" id="KW-0539">Nucleus</keyword>
<feature type="compositionally biased region" description="Basic and acidic residues" evidence="16">
    <location>
        <begin position="540"/>
        <end position="552"/>
    </location>
</feature>
<keyword evidence="7" id="KW-0007">Acetylation</keyword>
<evidence type="ECO:0000256" key="12">
    <source>
        <dbReference type="ARBA" id="ARBA00023242"/>
    </source>
</evidence>
<dbReference type="OrthoDB" id="1742084at2759"/>
<evidence type="ECO:0000256" key="9">
    <source>
        <dbReference type="ARBA" id="ARBA00023054"/>
    </source>
</evidence>
<evidence type="ECO:0000256" key="3">
    <source>
        <dbReference type="ARBA" id="ARBA00022553"/>
    </source>
</evidence>
<dbReference type="GeneID" id="105988722"/>
<evidence type="ECO:0000256" key="2">
    <source>
        <dbReference type="ARBA" id="ARBA00022499"/>
    </source>
</evidence>
<proteinExistence type="predicted"/>
<evidence type="ECO:0000256" key="11">
    <source>
        <dbReference type="ARBA" id="ARBA00023163"/>
    </source>
</evidence>
<dbReference type="GO" id="GO:0035267">
    <property type="term" value="C:NuA4 histone acetyltransferase complex"/>
    <property type="evidence" value="ECO:0007669"/>
    <property type="project" value="TreeGrafter"/>
</dbReference>
<comment type="subcellular location">
    <subcellularLocation>
        <location evidence="1">Nucleus</location>
    </subcellularLocation>
</comment>
<gene>
    <name evidence="19" type="primary">Brd8</name>
</gene>
<feature type="compositionally biased region" description="Basic and acidic residues" evidence="16">
    <location>
        <begin position="834"/>
        <end position="866"/>
    </location>
</feature>
<sequence>MATGTGKHKLLSTGPTEPWSIREKLCLASSVMRSGDQNWVSVSRAIKPFAEPGRPPDWFSQKHCASQYSELLETTETPKRKRGEKGEVVETVEDVIVRKLTAERVEELKKVIKETQEKYRRLKRDAELIQAGHMDNRLDELCNDIAMKKKLEEEEAEIKRKATDAAYQARQAVKTPPRRLPTVMVRSPIDSASPGGDYPLGDLTPTTMEEATSGVTPGTLPSTPVTSFPGIPDTLPPGSAPLEAPMTPVTDDSPQKKMLGQKATPPPSPLLSELLKKGSLLPTSPRLVNESEMAVASSHLNSTGVLLEVGGVLPMIHGGEIQQTPNTVAASPAASVSQPDTCVPMEAVGDPHTVTVSMDSNEISMIINSIKEECFRSGVAEAPGASKPPSIDGKEDLDLAEKMDIAVSYTGEELDFETVGDIIAIIEDKVDDHPEVLDVAAVEAALSFCEENDDPQSLPGPWEHTIQQERDKPVPLPAPEMTVKQERLDFEETENKRIHELVDIRESGVEIKVEPAEPEPGISGTEIVSGVGPATSMEPPELRSQDLDEEPRSIATGDIAEADVSSGKGEEIPLTTVKTEASPESMLSPSHGSNPIEDPLEAETQHKFEMSESLKEESGTIFGSQIKDAPGEDEEEDGVSEAASLEEPKEEDQGEGYLSEMDNEPPVSESDDGFSIHNATLQSHTLADSIPSSPASSQFSVCSEDQEAIQAQKIWKKAIMLVWRAAANHRYANVFLQPVTDDIAPGYHSIVQRPMDLSTIKKNIENGLIRSTAEFQRDIMLMFQNAVMYNSSDHDVYHMAVEMQRDVLEQIQQFLATQLIMQTSESGISAKSLRGRDSTRKQDASEKDGGTRGRRCAIEADMKMKK</sequence>
<keyword evidence="10 14" id="KW-0103">Bromodomain</keyword>
<dbReference type="PROSITE" id="PS50014">
    <property type="entry name" value="BROMODOMAIN_2"/>
    <property type="match status" value="1"/>
</dbReference>
<evidence type="ECO:0000256" key="8">
    <source>
        <dbReference type="ARBA" id="ARBA00023015"/>
    </source>
</evidence>
<organism evidence="18 19">
    <name type="scientific">Dipodomys ordii</name>
    <name type="common">Ord's kangaroo rat</name>
    <dbReference type="NCBI Taxonomy" id="10020"/>
    <lineage>
        <taxon>Eukaryota</taxon>
        <taxon>Metazoa</taxon>
        <taxon>Chordata</taxon>
        <taxon>Craniata</taxon>
        <taxon>Vertebrata</taxon>
        <taxon>Euteleostomi</taxon>
        <taxon>Mammalia</taxon>
        <taxon>Eutheria</taxon>
        <taxon>Euarchontoglires</taxon>
        <taxon>Glires</taxon>
        <taxon>Rodentia</taxon>
        <taxon>Castorimorpha</taxon>
        <taxon>Heteromyidae</taxon>
        <taxon>Dipodomyinae</taxon>
        <taxon>Dipodomys</taxon>
    </lineage>
</organism>
<feature type="domain" description="Bromo" evidence="17">
    <location>
        <begin position="727"/>
        <end position="797"/>
    </location>
</feature>
<evidence type="ECO:0000256" key="10">
    <source>
        <dbReference type="ARBA" id="ARBA00023117"/>
    </source>
</evidence>
<name>A0A1S3FH99_DIPOR</name>
<keyword evidence="8" id="KW-0805">Transcription regulation</keyword>
<dbReference type="Proteomes" id="UP000081671">
    <property type="component" value="Unplaced"/>
</dbReference>
<dbReference type="PANTHER" id="PTHR15398:SF13">
    <property type="entry name" value="BROMODOMAIN-CONTAINING PROTEIN 8"/>
    <property type="match status" value="1"/>
</dbReference>
<evidence type="ECO:0000256" key="14">
    <source>
        <dbReference type="PROSITE-ProRule" id="PRU00035"/>
    </source>
</evidence>
<dbReference type="PANTHER" id="PTHR15398">
    <property type="entry name" value="BROMODOMAIN-CONTAINING PROTEIN 8"/>
    <property type="match status" value="1"/>
</dbReference>
<dbReference type="RefSeq" id="XP_012875876.1">
    <property type="nucleotide sequence ID" value="XM_013020422.1"/>
</dbReference>
<dbReference type="InterPro" id="IPR001487">
    <property type="entry name" value="Bromodomain"/>
</dbReference>
<reference evidence="19" key="1">
    <citation type="submission" date="2025-08" db="UniProtKB">
        <authorList>
            <consortium name="RefSeq"/>
        </authorList>
    </citation>
    <scope>IDENTIFICATION</scope>
    <source>
        <tissue evidence="19">Kidney</tissue>
    </source>
</reference>
<keyword evidence="6" id="KW-0156">Chromatin regulator</keyword>
<feature type="coiled-coil region" evidence="15">
    <location>
        <begin position="98"/>
        <end position="168"/>
    </location>
</feature>
<dbReference type="InterPro" id="IPR036427">
    <property type="entry name" value="Bromodomain-like_sf"/>
</dbReference>
<evidence type="ECO:0000256" key="13">
    <source>
        <dbReference type="ARBA" id="ARBA00070695"/>
    </source>
</evidence>
<keyword evidence="2" id="KW-1017">Isopeptide bond</keyword>
<evidence type="ECO:0000256" key="15">
    <source>
        <dbReference type="SAM" id="Coils"/>
    </source>
</evidence>
<feature type="region of interest" description="Disordered" evidence="16">
    <location>
        <begin position="510"/>
        <end position="675"/>
    </location>
</feature>
<dbReference type="CDD" id="cd05507">
    <property type="entry name" value="Bromo_brd8_like"/>
    <property type="match status" value="1"/>
</dbReference>
<feature type="region of interest" description="Disordered" evidence="16">
    <location>
        <begin position="827"/>
        <end position="866"/>
    </location>
</feature>
<keyword evidence="3" id="KW-0597">Phosphoprotein</keyword>
<evidence type="ECO:0000259" key="17">
    <source>
        <dbReference type="PROSITE" id="PS50014"/>
    </source>
</evidence>
<feature type="compositionally biased region" description="Basic and acidic residues" evidence="16">
    <location>
        <begin position="603"/>
        <end position="618"/>
    </location>
</feature>
<evidence type="ECO:0000256" key="16">
    <source>
        <dbReference type="SAM" id="MobiDB-lite"/>
    </source>
</evidence>
<keyword evidence="11" id="KW-0804">Transcription</keyword>
<feature type="region of interest" description="Disordered" evidence="16">
    <location>
        <begin position="183"/>
        <end position="273"/>
    </location>
</feature>
<evidence type="ECO:0000313" key="18">
    <source>
        <dbReference type="Proteomes" id="UP000081671"/>
    </source>
</evidence>
<keyword evidence="9 15" id="KW-0175">Coiled coil</keyword>
<dbReference type="CTD" id="10902"/>
<dbReference type="GO" id="GO:0005634">
    <property type="term" value="C:nucleus"/>
    <property type="evidence" value="ECO:0007669"/>
    <property type="project" value="UniProtKB-SubCell"/>
</dbReference>
<keyword evidence="18" id="KW-1185">Reference proteome</keyword>
<dbReference type="Gene3D" id="1.20.920.10">
    <property type="entry name" value="Bromodomain-like"/>
    <property type="match status" value="1"/>
</dbReference>
<dbReference type="PRINTS" id="PR00503">
    <property type="entry name" value="BROMODOMAIN"/>
</dbReference>
<evidence type="ECO:0000256" key="1">
    <source>
        <dbReference type="ARBA" id="ARBA00004123"/>
    </source>
</evidence>
<evidence type="ECO:0000256" key="6">
    <source>
        <dbReference type="ARBA" id="ARBA00022853"/>
    </source>
</evidence>
<dbReference type="AlphaFoldDB" id="A0A1S3FH99"/>
<accession>A0A1S3FH99</accession>
<evidence type="ECO:0000256" key="5">
    <source>
        <dbReference type="ARBA" id="ARBA00022843"/>
    </source>
</evidence>
<dbReference type="SMART" id="SM00297">
    <property type="entry name" value="BROMO"/>
    <property type="match status" value="1"/>
</dbReference>
<dbReference type="GO" id="GO:0006325">
    <property type="term" value="P:chromatin organization"/>
    <property type="evidence" value="ECO:0007669"/>
    <property type="project" value="UniProtKB-KW"/>
</dbReference>
<dbReference type="InterPro" id="IPR037966">
    <property type="entry name" value="Brd8_Bromo_dom"/>
</dbReference>
<protein>
    <recommendedName>
        <fullName evidence="13">Bromodomain-containing protein 8</fullName>
    </recommendedName>
</protein>
<dbReference type="Pfam" id="PF00439">
    <property type="entry name" value="Bromodomain"/>
    <property type="match status" value="1"/>
</dbReference>
<keyword evidence="5" id="KW-0832">Ubl conjugation</keyword>
<dbReference type="FunFam" id="1.20.920.10:FF:000016">
    <property type="entry name" value="bromodomain-containing protein 8 isoform X1"/>
    <property type="match status" value="1"/>
</dbReference>
<evidence type="ECO:0000313" key="19">
    <source>
        <dbReference type="RefSeq" id="XP_012875876.1"/>
    </source>
</evidence>
<evidence type="ECO:0000256" key="4">
    <source>
        <dbReference type="ARBA" id="ARBA00022604"/>
    </source>
</evidence>
<dbReference type="SUPFAM" id="SSF47370">
    <property type="entry name" value="Bromodomain"/>
    <property type="match status" value="1"/>
</dbReference>
<keyword evidence="4" id="KW-0341">Growth regulation</keyword>
<feature type="compositionally biased region" description="Polar residues" evidence="16">
    <location>
        <begin position="204"/>
        <end position="226"/>
    </location>
</feature>
<evidence type="ECO:0000256" key="7">
    <source>
        <dbReference type="ARBA" id="ARBA00022990"/>
    </source>
</evidence>